<reference evidence="3" key="1">
    <citation type="journal article" date="2020" name="mSystems">
        <title>Genome- and Community-Level Interaction Insights into Carbon Utilization and Element Cycling Functions of Hydrothermarchaeota in Hydrothermal Sediment.</title>
        <authorList>
            <person name="Zhou Z."/>
            <person name="Liu Y."/>
            <person name="Xu W."/>
            <person name="Pan J."/>
            <person name="Luo Z.H."/>
            <person name="Li M."/>
        </authorList>
    </citation>
    <scope>NUCLEOTIDE SEQUENCE [LARGE SCALE GENOMIC DNA]</scope>
    <source>
        <strain evidence="3">SpSt-500</strain>
    </source>
</reference>
<dbReference type="PANTHER" id="PTHR34477:SF1">
    <property type="entry name" value="UPF0213 PROTEIN YHBQ"/>
    <property type="match status" value="1"/>
</dbReference>
<name>A0A832G097_9BACT</name>
<dbReference type="Gene3D" id="3.40.1440.10">
    <property type="entry name" value="GIY-YIG endonuclease"/>
    <property type="match status" value="1"/>
</dbReference>
<dbReference type="InterPro" id="IPR050190">
    <property type="entry name" value="UPF0213_domain"/>
</dbReference>
<proteinExistence type="inferred from homology"/>
<feature type="domain" description="GIY-YIG" evidence="2">
    <location>
        <begin position="1"/>
        <end position="75"/>
    </location>
</feature>
<gene>
    <name evidence="3" type="ORF">ENS56_01715</name>
</gene>
<dbReference type="PANTHER" id="PTHR34477">
    <property type="entry name" value="UPF0213 PROTEIN YHBQ"/>
    <property type="match status" value="1"/>
</dbReference>
<dbReference type="AlphaFoldDB" id="A0A832G097"/>
<sequence>MIYVYALKSKTRNYIYVGMTANITDRMHRHNSGYEKTTRSYRPFELIYLEEFKDRHQAREKEKYLKSGIGKEYLKKIINQLQK</sequence>
<dbReference type="SUPFAM" id="SSF82771">
    <property type="entry name" value="GIY-YIG endonuclease"/>
    <property type="match status" value="1"/>
</dbReference>
<dbReference type="InterPro" id="IPR000305">
    <property type="entry name" value="GIY-YIG_endonuc"/>
</dbReference>
<protein>
    <submittedName>
        <fullName evidence="3">GIY-YIG nuclease family protein</fullName>
    </submittedName>
</protein>
<dbReference type="PROSITE" id="PS50164">
    <property type="entry name" value="GIY_YIG"/>
    <property type="match status" value="1"/>
</dbReference>
<accession>A0A832G097</accession>
<comment type="caution">
    <text evidence="3">The sequence shown here is derived from an EMBL/GenBank/DDBJ whole genome shotgun (WGS) entry which is preliminary data.</text>
</comment>
<organism evidence="3">
    <name type="scientific">Ignavibacterium album</name>
    <dbReference type="NCBI Taxonomy" id="591197"/>
    <lineage>
        <taxon>Bacteria</taxon>
        <taxon>Pseudomonadati</taxon>
        <taxon>Ignavibacteriota</taxon>
        <taxon>Ignavibacteria</taxon>
        <taxon>Ignavibacteriales</taxon>
        <taxon>Ignavibacteriaceae</taxon>
        <taxon>Ignavibacterium</taxon>
    </lineage>
</organism>
<dbReference type="InterPro" id="IPR035901">
    <property type="entry name" value="GIY-YIG_endonuc_sf"/>
</dbReference>
<comment type="similarity">
    <text evidence="1">Belongs to the UPF0213 family.</text>
</comment>
<dbReference type="EMBL" id="DSVI01000004">
    <property type="protein sequence ID" value="HGT46734.1"/>
    <property type="molecule type" value="Genomic_DNA"/>
</dbReference>
<evidence type="ECO:0000259" key="2">
    <source>
        <dbReference type="PROSITE" id="PS50164"/>
    </source>
</evidence>
<dbReference type="CDD" id="cd10449">
    <property type="entry name" value="GIY-YIG_SLX1_like"/>
    <property type="match status" value="1"/>
</dbReference>
<dbReference type="Pfam" id="PF01541">
    <property type="entry name" value="GIY-YIG"/>
    <property type="match status" value="1"/>
</dbReference>
<evidence type="ECO:0000313" key="3">
    <source>
        <dbReference type="EMBL" id="HGT46734.1"/>
    </source>
</evidence>
<evidence type="ECO:0000256" key="1">
    <source>
        <dbReference type="ARBA" id="ARBA00007435"/>
    </source>
</evidence>